<dbReference type="InterPro" id="IPR002018">
    <property type="entry name" value="CarbesteraseB"/>
</dbReference>
<dbReference type="Gene3D" id="3.40.50.1820">
    <property type="entry name" value="alpha/beta hydrolase"/>
    <property type="match status" value="1"/>
</dbReference>
<feature type="domain" description="Carboxylesterase type B" evidence="8">
    <location>
        <begin position="31"/>
        <end position="542"/>
    </location>
</feature>
<evidence type="ECO:0000256" key="1">
    <source>
        <dbReference type="ARBA" id="ARBA00005964"/>
    </source>
</evidence>
<dbReference type="PANTHER" id="PTHR43142:SF1">
    <property type="entry name" value="CARBOXYLIC ESTER HYDROLASE"/>
    <property type="match status" value="1"/>
</dbReference>
<evidence type="ECO:0000256" key="6">
    <source>
        <dbReference type="RuleBase" id="RU361235"/>
    </source>
</evidence>
<dbReference type="SUPFAM" id="SSF53474">
    <property type="entry name" value="alpha/beta-Hydrolases"/>
    <property type="match status" value="1"/>
</dbReference>
<dbReference type="InterPro" id="IPR019819">
    <property type="entry name" value="Carboxylesterase_B_CS"/>
</dbReference>
<evidence type="ECO:0000256" key="4">
    <source>
        <dbReference type="ARBA" id="ARBA00023157"/>
    </source>
</evidence>
<gene>
    <name evidence="9" type="ORF">WA026_005566</name>
</gene>
<dbReference type="EC" id="3.1.1.-" evidence="6"/>
<dbReference type="PANTHER" id="PTHR43142">
    <property type="entry name" value="CARBOXYLIC ESTER HYDROLASE"/>
    <property type="match status" value="1"/>
</dbReference>
<evidence type="ECO:0000313" key="10">
    <source>
        <dbReference type="Proteomes" id="UP001431783"/>
    </source>
</evidence>
<keyword evidence="3 6" id="KW-0378">Hydrolase</keyword>
<evidence type="ECO:0000256" key="5">
    <source>
        <dbReference type="ARBA" id="ARBA00023180"/>
    </source>
</evidence>
<keyword evidence="7" id="KW-0732">Signal</keyword>
<evidence type="ECO:0000259" key="8">
    <source>
        <dbReference type="Pfam" id="PF00135"/>
    </source>
</evidence>
<dbReference type="AlphaFoldDB" id="A0AAW1U4D1"/>
<evidence type="ECO:0000256" key="2">
    <source>
        <dbReference type="ARBA" id="ARBA00022487"/>
    </source>
</evidence>
<dbReference type="InterPro" id="IPR029058">
    <property type="entry name" value="AB_hydrolase_fold"/>
</dbReference>
<comment type="similarity">
    <text evidence="1 6">Belongs to the type-B carboxylesterase/lipase family.</text>
</comment>
<evidence type="ECO:0000256" key="7">
    <source>
        <dbReference type="SAM" id="SignalP"/>
    </source>
</evidence>
<evidence type="ECO:0000313" key="9">
    <source>
        <dbReference type="EMBL" id="KAK9874756.1"/>
    </source>
</evidence>
<protein>
    <recommendedName>
        <fullName evidence="6">Carboxylic ester hydrolase</fullName>
        <ecNumber evidence="6">3.1.1.-</ecNumber>
    </recommendedName>
</protein>
<proteinExistence type="inferred from homology"/>
<keyword evidence="4" id="KW-1015">Disulfide bond</keyword>
<name>A0AAW1U4D1_9CUCU</name>
<organism evidence="9 10">
    <name type="scientific">Henosepilachna vigintioctopunctata</name>
    <dbReference type="NCBI Taxonomy" id="420089"/>
    <lineage>
        <taxon>Eukaryota</taxon>
        <taxon>Metazoa</taxon>
        <taxon>Ecdysozoa</taxon>
        <taxon>Arthropoda</taxon>
        <taxon>Hexapoda</taxon>
        <taxon>Insecta</taxon>
        <taxon>Pterygota</taxon>
        <taxon>Neoptera</taxon>
        <taxon>Endopterygota</taxon>
        <taxon>Coleoptera</taxon>
        <taxon>Polyphaga</taxon>
        <taxon>Cucujiformia</taxon>
        <taxon>Coccinelloidea</taxon>
        <taxon>Coccinellidae</taxon>
        <taxon>Epilachninae</taxon>
        <taxon>Epilachnini</taxon>
        <taxon>Henosepilachna</taxon>
    </lineage>
</organism>
<sequence>MYNFVIFAFFLVVNFDNFHFLPIEDEDENILVETSNGKLKGKLLKSQILDLNYYAFQSIPYAEPPIEDLRFKDPISISNWTGVLDATSAPKVCPQPFLHQDEMSEDCLFLNIFTPYPKPSDLLPVIFWIHGGFFMIGGGRIENNRPDLFINENVIVVSINYRLGIFGFLSFEDNIIPGNYGLKDQLMALRWVYDNIAQFGGDPFKITLMGQSAGAANVGLLLQTPLSQGLFSAAILQSGNSLNLWSRARNPKVMTKEIANLFSIKYENSQDLLNGLQKIKWTDLLTSSSVLYYANAVLSNPMNGFPLGPNLEENTNGILNGKSHDKLRSGKFNRVPILTGYNSAETNSFIEVFNKAKLFVALYDIIPSRLVPSDLNGNSTHVNEIGRTIKEFYFGSTAITQSKQLFINFLNDHEFIRPAIEFAKLLSEYTDTYLYRFSYVGQLPVVKESQRQLPGAVHAEELRYIFYSPDENPATDADLLTRRRLVKLWANFAKYHNPTPTPDDLFQNITWKPLEKGEINYLNIDADLQMLKNPSEKNITFWDTLYSTYGNPPYDTY</sequence>
<comment type="caution">
    <text evidence="9">The sequence shown here is derived from an EMBL/GenBank/DDBJ whole genome shotgun (WGS) entry which is preliminary data.</text>
</comment>
<feature type="chain" id="PRO_5043867271" description="Carboxylic ester hydrolase" evidence="7">
    <location>
        <begin position="16"/>
        <end position="557"/>
    </location>
</feature>
<dbReference type="EMBL" id="JARQZJ010000032">
    <property type="protein sequence ID" value="KAK9874756.1"/>
    <property type="molecule type" value="Genomic_DNA"/>
</dbReference>
<dbReference type="Proteomes" id="UP001431783">
    <property type="component" value="Unassembled WGS sequence"/>
</dbReference>
<dbReference type="Pfam" id="PF00135">
    <property type="entry name" value="COesterase"/>
    <property type="match status" value="1"/>
</dbReference>
<dbReference type="GO" id="GO:0052689">
    <property type="term" value="F:carboxylic ester hydrolase activity"/>
    <property type="evidence" value="ECO:0007669"/>
    <property type="project" value="UniProtKB-KW"/>
</dbReference>
<keyword evidence="10" id="KW-1185">Reference proteome</keyword>
<accession>A0AAW1U4D1</accession>
<dbReference type="PROSITE" id="PS00122">
    <property type="entry name" value="CARBOXYLESTERASE_B_1"/>
    <property type="match status" value="1"/>
</dbReference>
<keyword evidence="2" id="KW-0719">Serine esterase</keyword>
<dbReference type="PROSITE" id="PS00941">
    <property type="entry name" value="CARBOXYLESTERASE_B_2"/>
    <property type="match status" value="1"/>
</dbReference>
<dbReference type="InterPro" id="IPR019826">
    <property type="entry name" value="Carboxylesterase_B_AS"/>
</dbReference>
<evidence type="ECO:0000256" key="3">
    <source>
        <dbReference type="ARBA" id="ARBA00022801"/>
    </source>
</evidence>
<feature type="signal peptide" evidence="7">
    <location>
        <begin position="1"/>
        <end position="15"/>
    </location>
</feature>
<reference evidence="9 10" key="1">
    <citation type="submission" date="2023-03" db="EMBL/GenBank/DDBJ databases">
        <title>Genome insight into feeding habits of ladybird beetles.</title>
        <authorList>
            <person name="Li H.-S."/>
            <person name="Huang Y.-H."/>
            <person name="Pang H."/>
        </authorList>
    </citation>
    <scope>NUCLEOTIDE SEQUENCE [LARGE SCALE GENOMIC DNA]</scope>
    <source>
        <strain evidence="9">SYSU_2023b</strain>
        <tissue evidence="9">Whole body</tissue>
    </source>
</reference>
<keyword evidence="5" id="KW-0325">Glycoprotein</keyword>